<organism evidence="2 5">
    <name type="scientific">Medicago truncatula</name>
    <name type="common">Barrel medic</name>
    <name type="synonym">Medicago tribuloides</name>
    <dbReference type="NCBI Taxonomy" id="3880"/>
    <lineage>
        <taxon>Eukaryota</taxon>
        <taxon>Viridiplantae</taxon>
        <taxon>Streptophyta</taxon>
        <taxon>Embryophyta</taxon>
        <taxon>Tracheophyta</taxon>
        <taxon>Spermatophyta</taxon>
        <taxon>Magnoliopsida</taxon>
        <taxon>eudicotyledons</taxon>
        <taxon>Gunneridae</taxon>
        <taxon>Pentapetalae</taxon>
        <taxon>rosids</taxon>
        <taxon>fabids</taxon>
        <taxon>Fabales</taxon>
        <taxon>Fabaceae</taxon>
        <taxon>Papilionoideae</taxon>
        <taxon>50 kb inversion clade</taxon>
        <taxon>NPAAA clade</taxon>
        <taxon>Hologalegina</taxon>
        <taxon>IRL clade</taxon>
        <taxon>Trifolieae</taxon>
        <taxon>Medicago</taxon>
    </lineage>
</organism>
<dbReference type="Pfam" id="PF00646">
    <property type="entry name" value="F-box"/>
    <property type="match status" value="1"/>
</dbReference>
<dbReference type="HOGENOM" id="CLU_2323992_0_0_1"/>
<proteinExistence type="predicted"/>
<evidence type="ECO:0000313" key="5">
    <source>
        <dbReference type="Proteomes" id="UP000002051"/>
    </source>
</evidence>
<dbReference type="Proteomes" id="UP000265566">
    <property type="component" value="Chromosome 7"/>
</dbReference>
<name>G7L4Q5_MEDTR</name>
<feature type="domain" description="F-box" evidence="1">
    <location>
        <begin position="13"/>
        <end position="58"/>
    </location>
</feature>
<dbReference type="SUPFAM" id="SSF81383">
    <property type="entry name" value="F-box domain"/>
    <property type="match status" value="1"/>
</dbReference>
<dbReference type="PaxDb" id="3880-AES80203"/>
<accession>G7L4Q5</accession>
<reference evidence="3" key="5">
    <citation type="journal article" date="2018" name="Nat. Plants">
        <title>Whole-genome landscape of Medicago truncatula symbiotic genes.</title>
        <authorList>
            <person name="Pecrix Y."/>
            <person name="Gamas P."/>
            <person name="Carrere S."/>
        </authorList>
    </citation>
    <scope>NUCLEOTIDE SEQUENCE</scope>
    <source>
        <tissue evidence="3">Leaves</tissue>
    </source>
</reference>
<dbReference type="PANTHER" id="PTHR31672">
    <property type="entry name" value="BNACNNG10540D PROTEIN"/>
    <property type="match status" value="1"/>
</dbReference>
<keyword evidence="5" id="KW-1185">Reference proteome</keyword>
<reference evidence="6" key="4">
    <citation type="journal article" date="2018" name="Nat. Plants">
        <title>Whole-genome landscape of Medicago truncatula symbiotic genes.</title>
        <authorList>
            <person name="Pecrix Y."/>
            <person name="Staton S.E."/>
            <person name="Sallet E."/>
            <person name="Lelandais-Briere C."/>
            <person name="Moreau S."/>
            <person name="Carrere S."/>
            <person name="Blein T."/>
            <person name="Jardinaud M.F."/>
            <person name="Latrasse D."/>
            <person name="Zouine M."/>
            <person name="Zahm M."/>
            <person name="Kreplak J."/>
            <person name="Mayjonade B."/>
            <person name="Satge C."/>
            <person name="Perez M."/>
            <person name="Cauet S."/>
            <person name="Marande W."/>
            <person name="Chantry-Darmon C."/>
            <person name="Lopez-Roques C."/>
            <person name="Bouchez O."/>
            <person name="Berard A."/>
            <person name="Debelle F."/>
            <person name="Munos S."/>
            <person name="Bendahmane A."/>
            <person name="Berges H."/>
            <person name="Niebel A."/>
            <person name="Buitink J."/>
            <person name="Frugier F."/>
            <person name="Benhamed M."/>
            <person name="Crespi M."/>
            <person name="Gouzy J."/>
            <person name="Gamas P."/>
        </authorList>
    </citation>
    <scope>NUCLEOTIDE SEQUENCE [LARGE SCALE GENOMIC DNA]</scope>
    <source>
        <strain evidence="6">cv. Jemalong A17</strain>
    </source>
</reference>
<dbReference type="CDD" id="cd22157">
    <property type="entry name" value="F-box_AtFBW1-like"/>
    <property type="match status" value="1"/>
</dbReference>
<evidence type="ECO:0000313" key="2">
    <source>
        <dbReference type="EMBL" id="AES80203.1"/>
    </source>
</evidence>
<dbReference type="SMART" id="SM00256">
    <property type="entry name" value="FBOX"/>
    <property type="match status" value="1"/>
</dbReference>
<dbReference type="EMBL" id="PSQE01000007">
    <property type="protein sequence ID" value="RHN46973.1"/>
    <property type="molecule type" value="Genomic_DNA"/>
</dbReference>
<sequence>MDVQSAKKSRPLSRTVVVLPDDLITEILPFLPVKSILQFRCVSESWKSLTSNPSFVKLHLNRSASRNPQFTIVTLHKKDLFRCFVQISFELGYSVLLTR</sequence>
<dbReference type="EMBL" id="CM001223">
    <property type="protein sequence ID" value="AES80203.1"/>
    <property type="molecule type" value="Genomic_DNA"/>
</dbReference>
<reference evidence="4" key="3">
    <citation type="submission" date="2015-04" db="UniProtKB">
        <authorList>
            <consortium name="EnsemblPlants"/>
        </authorList>
    </citation>
    <scope>IDENTIFICATION</scope>
    <source>
        <strain evidence="4">cv. Jemalong A17</strain>
    </source>
</reference>
<gene>
    <name evidence="2" type="ordered locus">MTR_7g077930</name>
    <name evidence="3" type="ORF">MtrunA17_Chr7g0247941</name>
</gene>
<dbReference type="PANTHER" id="PTHR31672:SF13">
    <property type="entry name" value="F-BOX PROTEIN CPR30-LIKE"/>
    <property type="match status" value="1"/>
</dbReference>
<protein>
    <submittedName>
        <fullName evidence="2">F-box and associated interaction domain protein</fullName>
    </submittedName>
    <submittedName>
        <fullName evidence="3">Putative F-box domain-containing protein</fullName>
    </submittedName>
</protein>
<reference evidence="2 5" key="2">
    <citation type="journal article" date="2014" name="BMC Genomics">
        <title>An improved genome release (version Mt4.0) for the model legume Medicago truncatula.</title>
        <authorList>
            <person name="Tang H."/>
            <person name="Krishnakumar V."/>
            <person name="Bidwell S."/>
            <person name="Rosen B."/>
            <person name="Chan A."/>
            <person name="Zhou S."/>
            <person name="Gentzbittel L."/>
            <person name="Childs K.L."/>
            <person name="Yandell M."/>
            <person name="Gundlach H."/>
            <person name="Mayer K.F."/>
            <person name="Schwartz D.C."/>
            <person name="Town C.D."/>
        </authorList>
    </citation>
    <scope>GENOME REANNOTATION</scope>
    <source>
        <strain evidence="4 5">cv. Jemalong A17</strain>
    </source>
</reference>
<evidence type="ECO:0000313" key="3">
    <source>
        <dbReference type="EMBL" id="RHN46973.1"/>
    </source>
</evidence>
<reference evidence="2 5" key="1">
    <citation type="journal article" date="2011" name="Nature">
        <title>The Medicago genome provides insight into the evolution of rhizobial symbioses.</title>
        <authorList>
            <person name="Young N.D."/>
            <person name="Debelle F."/>
            <person name="Oldroyd G.E."/>
            <person name="Geurts R."/>
            <person name="Cannon S.B."/>
            <person name="Udvardi M.K."/>
            <person name="Benedito V.A."/>
            <person name="Mayer K.F."/>
            <person name="Gouzy J."/>
            <person name="Schoof H."/>
            <person name="Van de Peer Y."/>
            <person name="Proost S."/>
            <person name="Cook D.R."/>
            <person name="Meyers B.C."/>
            <person name="Spannagl M."/>
            <person name="Cheung F."/>
            <person name="De Mita S."/>
            <person name="Krishnakumar V."/>
            <person name="Gundlach H."/>
            <person name="Zhou S."/>
            <person name="Mudge J."/>
            <person name="Bharti A.K."/>
            <person name="Murray J.D."/>
            <person name="Naoumkina M.A."/>
            <person name="Rosen B."/>
            <person name="Silverstein K.A."/>
            <person name="Tang H."/>
            <person name="Rombauts S."/>
            <person name="Zhao P.X."/>
            <person name="Zhou P."/>
            <person name="Barbe V."/>
            <person name="Bardou P."/>
            <person name="Bechner M."/>
            <person name="Bellec A."/>
            <person name="Berger A."/>
            <person name="Berges H."/>
            <person name="Bidwell S."/>
            <person name="Bisseling T."/>
            <person name="Choisne N."/>
            <person name="Couloux A."/>
            <person name="Denny R."/>
            <person name="Deshpande S."/>
            <person name="Dai X."/>
            <person name="Doyle J.J."/>
            <person name="Dudez A.M."/>
            <person name="Farmer A.D."/>
            <person name="Fouteau S."/>
            <person name="Franken C."/>
            <person name="Gibelin C."/>
            <person name="Gish J."/>
            <person name="Goldstein S."/>
            <person name="Gonzalez A.J."/>
            <person name="Green P.J."/>
            <person name="Hallab A."/>
            <person name="Hartog M."/>
            <person name="Hua A."/>
            <person name="Humphray S.J."/>
            <person name="Jeong D.H."/>
            <person name="Jing Y."/>
            <person name="Jocker A."/>
            <person name="Kenton S.M."/>
            <person name="Kim D.J."/>
            <person name="Klee K."/>
            <person name="Lai H."/>
            <person name="Lang C."/>
            <person name="Lin S."/>
            <person name="Macmil S.L."/>
            <person name="Magdelenat G."/>
            <person name="Matthews L."/>
            <person name="McCorrison J."/>
            <person name="Monaghan E.L."/>
            <person name="Mun J.H."/>
            <person name="Najar F.Z."/>
            <person name="Nicholson C."/>
            <person name="Noirot C."/>
            <person name="O'Bleness M."/>
            <person name="Paule C.R."/>
            <person name="Poulain J."/>
            <person name="Prion F."/>
            <person name="Qin B."/>
            <person name="Qu C."/>
            <person name="Retzel E.F."/>
            <person name="Riddle C."/>
            <person name="Sallet E."/>
            <person name="Samain S."/>
            <person name="Samson N."/>
            <person name="Sanders I."/>
            <person name="Saurat O."/>
            <person name="Scarpelli C."/>
            <person name="Schiex T."/>
            <person name="Segurens B."/>
            <person name="Severin A.J."/>
            <person name="Sherrier D.J."/>
            <person name="Shi R."/>
            <person name="Sims S."/>
            <person name="Singer S.R."/>
            <person name="Sinharoy S."/>
            <person name="Sterck L."/>
            <person name="Viollet A."/>
            <person name="Wang B.B."/>
            <person name="Wang K."/>
            <person name="Wang M."/>
            <person name="Wang X."/>
            <person name="Warfsmann J."/>
            <person name="Weissenbach J."/>
            <person name="White D.D."/>
            <person name="White J.D."/>
            <person name="Wiley G.B."/>
            <person name="Wincker P."/>
            <person name="Xing Y."/>
            <person name="Yang L."/>
            <person name="Yao Z."/>
            <person name="Ying F."/>
            <person name="Zhai J."/>
            <person name="Zhou L."/>
            <person name="Zuber A."/>
            <person name="Denarie J."/>
            <person name="Dixon R.A."/>
            <person name="May G.D."/>
            <person name="Schwartz D.C."/>
            <person name="Rogers J."/>
            <person name="Quetier F."/>
            <person name="Town C.D."/>
            <person name="Roe B.A."/>
        </authorList>
    </citation>
    <scope>NUCLEOTIDE SEQUENCE [LARGE SCALE GENOMIC DNA]</scope>
    <source>
        <strain evidence="2">A17</strain>
        <strain evidence="4 5">cv. Jemalong A17</strain>
    </source>
</reference>
<evidence type="ECO:0000259" key="1">
    <source>
        <dbReference type="PROSITE" id="PS50181"/>
    </source>
</evidence>
<evidence type="ECO:0000313" key="6">
    <source>
        <dbReference type="Proteomes" id="UP000265566"/>
    </source>
</evidence>
<dbReference type="InterPro" id="IPR036047">
    <property type="entry name" value="F-box-like_dom_sf"/>
</dbReference>
<dbReference type="EnsemblPlants" id="AES80203">
    <property type="protein sequence ID" value="AES80203"/>
    <property type="gene ID" value="MTR_7g077930"/>
</dbReference>
<dbReference type="InterPro" id="IPR050796">
    <property type="entry name" value="SCF_F-box_component"/>
</dbReference>
<dbReference type="PROSITE" id="PS50181">
    <property type="entry name" value="FBOX"/>
    <property type="match status" value="1"/>
</dbReference>
<dbReference type="AlphaFoldDB" id="G7L4Q5"/>
<dbReference type="Proteomes" id="UP000002051">
    <property type="component" value="Unassembled WGS sequence"/>
</dbReference>
<dbReference type="Gene3D" id="1.20.1280.50">
    <property type="match status" value="1"/>
</dbReference>
<dbReference type="Gramene" id="rna41517">
    <property type="protein sequence ID" value="RHN46973.1"/>
    <property type="gene ID" value="gene41517"/>
</dbReference>
<evidence type="ECO:0000313" key="4">
    <source>
        <dbReference type="EnsemblPlants" id="AES80203"/>
    </source>
</evidence>
<dbReference type="InterPro" id="IPR001810">
    <property type="entry name" value="F-box_dom"/>
</dbReference>